<dbReference type="AlphaFoldDB" id="A0A7S3HNM7"/>
<gene>
    <name evidence="1" type="ORF">SELO1098_LOCUS28900</name>
</gene>
<evidence type="ECO:0008006" key="2">
    <source>
        <dbReference type="Google" id="ProtNLM"/>
    </source>
</evidence>
<accession>A0A7S3HNM7</accession>
<proteinExistence type="predicted"/>
<name>A0A7S3HNM7_9STRA</name>
<dbReference type="EMBL" id="HBIC01056412">
    <property type="protein sequence ID" value="CAE0300045.1"/>
    <property type="molecule type" value="Transcribed_RNA"/>
</dbReference>
<sequence length="138" mass="15850">MSFAPLGDNNHETIGNNIHAKVVIKFCSFGLVSTAKWYPAYIIVADGTLKVYDHEDTVKFNPRNTIMEIPLDRQHRCSGWKRKNYKQKGGIPTDFFSFYVMKDSAILGQIRELKIGSHDLQTMENIMRCLEANTHNRT</sequence>
<evidence type="ECO:0000313" key="1">
    <source>
        <dbReference type="EMBL" id="CAE0300045.1"/>
    </source>
</evidence>
<organism evidence="1">
    <name type="scientific">Spumella elongata</name>
    <dbReference type="NCBI Taxonomy" id="89044"/>
    <lineage>
        <taxon>Eukaryota</taxon>
        <taxon>Sar</taxon>
        <taxon>Stramenopiles</taxon>
        <taxon>Ochrophyta</taxon>
        <taxon>Chrysophyceae</taxon>
        <taxon>Chromulinales</taxon>
        <taxon>Chromulinaceae</taxon>
        <taxon>Spumella</taxon>
    </lineage>
</organism>
<reference evidence="1" key="1">
    <citation type="submission" date="2021-01" db="EMBL/GenBank/DDBJ databases">
        <authorList>
            <person name="Corre E."/>
            <person name="Pelletier E."/>
            <person name="Niang G."/>
            <person name="Scheremetjew M."/>
            <person name="Finn R."/>
            <person name="Kale V."/>
            <person name="Holt S."/>
            <person name="Cochrane G."/>
            <person name="Meng A."/>
            <person name="Brown T."/>
            <person name="Cohen L."/>
        </authorList>
    </citation>
    <scope>NUCLEOTIDE SEQUENCE</scope>
    <source>
        <strain evidence="1">CCAP 955/1</strain>
    </source>
</reference>
<protein>
    <recommendedName>
        <fullName evidence="2">PH domain-containing protein</fullName>
    </recommendedName>
</protein>